<dbReference type="Gene3D" id="3.90.550.10">
    <property type="entry name" value="Spore Coat Polysaccharide Biosynthesis Protein SpsA, Chain A"/>
    <property type="match status" value="1"/>
</dbReference>
<keyword evidence="2" id="KW-1185">Reference proteome</keyword>
<name>A0A4Q2S9L2_9ACTN</name>
<evidence type="ECO:0000313" key="1">
    <source>
        <dbReference type="EMBL" id="RYC00742.1"/>
    </source>
</evidence>
<dbReference type="CDD" id="cd00761">
    <property type="entry name" value="Glyco_tranf_GTA_type"/>
    <property type="match status" value="1"/>
</dbReference>
<dbReference type="Proteomes" id="UP000293291">
    <property type="component" value="Unassembled WGS sequence"/>
</dbReference>
<accession>A0A4Q2S9L2</accession>
<dbReference type="OrthoDB" id="565316at2"/>
<dbReference type="AlphaFoldDB" id="A0A4Q2S9L2"/>
<organism evidence="1 2">
    <name type="scientific">Nocardioides ganghwensis</name>
    <dbReference type="NCBI Taxonomy" id="252230"/>
    <lineage>
        <taxon>Bacteria</taxon>
        <taxon>Bacillati</taxon>
        <taxon>Actinomycetota</taxon>
        <taxon>Actinomycetes</taxon>
        <taxon>Propionibacteriales</taxon>
        <taxon>Nocardioidaceae</taxon>
        <taxon>Nocardioides</taxon>
    </lineage>
</organism>
<proteinExistence type="predicted"/>
<dbReference type="GO" id="GO:0016740">
    <property type="term" value="F:transferase activity"/>
    <property type="evidence" value="ECO:0007669"/>
    <property type="project" value="UniProtKB-KW"/>
</dbReference>
<comment type="caution">
    <text evidence="1">The sequence shown here is derived from an EMBL/GenBank/DDBJ whole genome shotgun (WGS) entry which is preliminary data.</text>
</comment>
<sequence length="316" mass="35209">MPDVKSRIRSEIGQLSWALREYRRPQRWVEQWRSNRGITLPDLPEPSQRDEVWGIAMVRDEADIIGLTVQHLLDQGLDHVLVVDNRSRDATPRILAELSARDPRLHVGRDDEPRYYQAEKMSYLAHIARQRGARWVVPFDADEFWFAKDELLADLLRRQDTATVVHAAWHSMVPSGDGPIDVETEYVLDATPTFPGKVAARTHPWLVLGVGNHSAARVGAHAHGIHIAHAVYRSQSQVARKVRQGAAAAVAAGKSGNIAPHWRRASGLDDDAIADIWSDLRTGRPVPLLDHQAAGPMVSVRPGVWSTWDPADLLAG</sequence>
<dbReference type="EMBL" id="SDWU01000014">
    <property type="protein sequence ID" value="RYC00742.1"/>
    <property type="molecule type" value="Genomic_DNA"/>
</dbReference>
<keyword evidence="1" id="KW-0808">Transferase</keyword>
<reference evidence="1 2" key="1">
    <citation type="submission" date="2019-01" db="EMBL/GenBank/DDBJ databases">
        <title>Novel species of Nocardioides.</title>
        <authorList>
            <person name="Liu Q."/>
            <person name="Xin Y.-H."/>
        </authorList>
    </citation>
    <scope>NUCLEOTIDE SEQUENCE [LARGE SCALE GENOMIC DNA]</scope>
    <source>
        <strain evidence="1 2">CGMCC 4.6875</strain>
    </source>
</reference>
<dbReference type="Pfam" id="PF13704">
    <property type="entry name" value="Glyco_tranf_2_4"/>
    <property type="match status" value="1"/>
</dbReference>
<dbReference type="RefSeq" id="WP_129455737.1">
    <property type="nucleotide sequence ID" value="NZ_JACXYX010000015.1"/>
</dbReference>
<evidence type="ECO:0000313" key="2">
    <source>
        <dbReference type="Proteomes" id="UP000293291"/>
    </source>
</evidence>
<protein>
    <submittedName>
        <fullName evidence="1">Glycosyltransferase family 2 protein</fullName>
    </submittedName>
</protein>
<dbReference type="InterPro" id="IPR029044">
    <property type="entry name" value="Nucleotide-diphossugar_trans"/>
</dbReference>
<gene>
    <name evidence="1" type="ORF">EUA07_13690</name>
</gene>
<dbReference type="SUPFAM" id="SSF53448">
    <property type="entry name" value="Nucleotide-diphospho-sugar transferases"/>
    <property type="match status" value="1"/>
</dbReference>